<gene>
    <name evidence="3" type="ORF">VNE69_05182</name>
</gene>
<accession>A0AAX4JCK1</accession>
<keyword evidence="1" id="KW-0472">Membrane</keyword>
<dbReference type="GeneID" id="90541406"/>
<proteinExistence type="predicted"/>
<name>A0AAX4JCK1_9MICR</name>
<dbReference type="AlphaFoldDB" id="A0AAX4JCK1"/>
<evidence type="ECO:0000256" key="1">
    <source>
        <dbReference type="SAM" id="Phobius"/>
    </source>
</evidence>
<protein>
    <submittedName>
        <fullName evidence="3">SP-containing membrane protein</fullName>
    </submittedName>
</protein>
<keyword evidence="2" id="KW-0732">Signal</keyword>
<dbReference type="KEGG" id="vnx:VNE69_05182"/>
<organism evidence="3 4">
    <name type="scientific">Vairimorpha necatrix</name>
    <dbReference type="NCBI Taxonomy" id="6039"/>
    <lineage>
        <taxon>Eukaryota</taxon>
        <taxon>Fungi</taxon>
        <taxon>Fungi incertae sedis</taxon>
        <taxon>Microsporidia</taxon>
        <taxon>Nosematidae</taxon>
        <taxon>Vairimorpha</taxon>
    </lineage>
</organism>
<keyword evidence="1" id="KW-1133">Transmembrane helix</keyword>
<feature type="chain" id="PRO_5043646258" evidence="2">
    <location>
        <begin position="18"/>
        <end position="243"/>
    </location>
</feature>
<feature type="signal peptide" evidence="2">
    <location>
        <begin position="1"/>
        <end position="17"/>
    </location>
</feature>
<keyword evidence="1" id="KW-0812">Transmembrane</keyword>
<evidence type="ECO:0000313" key="4">
    <source>
        <dbReference type="Proteomes" id="UP001334084"/>
    </source>
</evidence>
<feature type="transmembrane region" description="Helical" evidence="1">
    <location>
        <begin position="217"/>
        <end position="237"/>
    </location>
</feature>
<dbReference type="RefSeq" id="XP_065329738.1">
    <property type="nucleotide sequence ID" value="XM_065473666.1"/>
</dbReference>
<evidence type="ECO:0000256" key="2">
    <source>
        <dbReference type="SAM" id="SignalP"/>
    </source>
</evidence>
<dbReference type="Proteomes" id="UP001334084">
    <property type="component" value="Chromosome 5"/>
</dbReference>
<sequence>MLLISLIFIWYVQKTKASNTNNMGISTEEIHKVLTNFGKLALKDNVQYNSKKFNLGEEVNLIKMMFESLLDKMTFPIKMKSIGSEETYGVEYEIYRDDMTFESFLDVLYEIYDKRKRFGKEIAAYILVYDLGNRVRNLWKALIFVHFCVKELNQNDVKQTIYKLVNTKTNEKNDLLLDQIIRNGEYELLLDNIKHIYEIQGKNNNNSIVDKMLDYKYTTMFMMSSIIMGFIVVIWGLNKILYY</sequence>
<evidence type="ECO:0000313" key="3">
    <source>
        <dbReference type="EMBL" id="WUR03593.1"/>
    </source>
</evidence>
<dbReference type="EMBL" id="CP142730">
    <property type="protein sequence ID" value="WUR03593.1"/>
    <property type="molecule type" value="Genomic_DNA"/>
</dbReference>
<keyword evidence="4" id="KW-1185">Reference proteome</keyword>
<reference evidence="3" key="1">
    <citation type="journal article" date="2024" name="BMC Genomics">
        <title>Functional annotation of a divergent genome using sequence and structure-based similarity.</title>
        <authorList>
            <person name="Svedberg D."/>
            <person name="Winiger R.R."/>
            <person name="Berg A."/>
            <person name="Sharma H."/>
            <person name="Tellgren-Roth C."/>
            <person name="Debrunner-Vossbrinck B.A."/>
            <person name="Vossbrinck C.R."/>
            <person name="Barandun J."/>
        </authorList>
    </citation>
    <scope>NUCLEOTIDE SEQUENCE</scope>
    <source>
        <strain evidence="3">Illinois isolate</strain>
    </source>
</reference>